<accession>A0A7W9WPP3</accession>
<dbReference type="RefSeq" id="WP_183722656.1">
    <property type="nucleotide sequence ID" value="NZ_JACHBW010000002.1"/>
</dbReference>
<dbReference type="InterPro" id="IPR010982">
    <property type="entry name" value="Lambda_DNA-bd_dom_sf"/>
</dbReference>
<dbReference type="Proteomes" id="UP000571554">
    <property type="component" value="Unassembled WGS sequence"/>
</dbReference>
<comment type="caution">
    <text evidence="2">The sequence shown here is derived from an EMBL/GenBank/DDBJ whole genome shotgun (WGS) entry which is preliminary data.</text>
</comment>
<dbReference type="Gene3D" id="1.10.260.40">
    <property type="entry name" value="lambda repressor-like DNA-binding domains"/>
    <property type="match status" value="1"/>
</dbReference>
<proteinExistence type="predicted"/>
<dbReference type="SMART" id="SM00530">
    <property type="entry name" value="HTH_XRE"/>
    <property type="match status" value="1"/>
</dbReference>
<name>A0A7W9WPP3_9BURK</name>
<organism evidence="2 3">
    <name type="scientific">Paraburkholderia bannensis</name>
    <dbReference type="NCBI Taxonomy" id="765414"/>
    <lineage>
        <taxon>Bacteria</taxon>
        <taxon>Pseudomonadati</taxon>
        <taxon>Pseudomonadota</taxon>
        <taxon>Betaproteobacteria</taxon>
        <taxon>Burkholderiales</taxon>
        <taxon>Burkholderiaceae</taxon>
        <taxon>Paraburkholderia</taxon>
    </lineage>
</organism>
<dbReference type="AlphaFoldDB" id="A0A7W9WPP3"/>
<protein>
    <submittedName>
        <fullName evidence="2">Putative XRE-type DNA-binding protein</fullName>
    </submittedName>
</protein>
<dbReference type="InterPro" id="IPR039554">
    <property type="entry name" value="HigA2-like_HTH"/>
</dbReference>
<evidence type="ECO:0000313" key="3">
    <source>
        <dbReference type="Proteomes" id="UP000571554"/>
    </source>
</evidence>
<keyword evidence="2" id="KW-0238">DNA-binding</keyword>
<dbReference type="EMBL" id="JACHBW010000002">
    <property type="protein sequence ID" value="MBB6101325.1"/>
    <property type="molecule type" value="Genomic_DNA"/>
</dbReference>
<dbReference type="Pfam" id="PF13744">
    <property type="entry name" value="HTH_37"/>
    <property type="match status" value="1"/>
</dbReference>
<evidence type="ECO:0000313" key="2">
    <source>
        <dbReference type="EMBL" id="MBB6101325.1"/>
    </source>
</evidence>
<evidence type="ECO:0000259" key="1">
    <source>
        <dbReference type="PROSITE" id="PS50943"/>
    </source>
</evidence>
<reference evidence="2 3" key="1">
    <citation type="submission" date="2020-08" db="EMBL/GenBank/DDBJ databases">
        <title>Above-ground endophytic microbial communities from plants in different locations in the United States.</title>
        <authorList>
            <person name="Frank C."/>
        </authorList>
    </citation>
    <scope>NUCLEOTIDE SEQUENCE [LARGE SCALE GENOMIC DNA]</scope>
    <source>
        <strain evidence="2 3">WP4_2_2</strain>
    </source>
</reference>
<dbReference type="GO" id="GO:0003677">
    <property type="term" value="F:DNA binding"/>
    <property type="evidence" value="ECO:0007669"/>
    <property type="project" value="UniProtKB-KW"/>
</dbReference>
<dbReference type="InterPro" id="IPR001387">
    <property type="entry name" value="Cro/C1-type_HTH"/>
</dbReference>
<keyword evidence="3" id="KW-1185">Reference proteome</keyword>
<dbReference type="PROSITE" id="PS50943">
    <property type="entry name" value="HTH_CROC1"/>
    <property type="match status" value="1"/>
</dbReference>
<dbReference type="SUPFAM" id="SSF47413">
    <property type="entry name" value="lambda repressor-like DNA-binding domains"/>
    <property type="match status" value="1"/>
</dbReference>
<dbReference type="CDD" id="cd00093">
    <property type="entry name" value="HTH_XRE"/>
    <property type="match status" value="1"/>
</dbReference>
<sequence>MKIETFDNVWDAIEDTPGDAANMELRCQLMFALEQHIKRHKMTQAQAALLFGVTQPRVSDLMRGKIDRFGIDMLVNMAATAGMKIELRIHEGTPRHSNAKEKTATR</sequence>
<gene>
    <name evidence="2" type="ORF">F4827_001151</name>
</gene>
<feature type="domain" description="HTH cro/C1-type" evidence="1">
    <location>
        <begin position="33"/>
        <end position="88"/>
    </location>
</feature>